<proteinExistence type="predicted"/>
<keyword evidence="3" id="KW-0812">Transmembrane</keyword>
<evidence type="ECO:0000259" key="4">
    <source>
        <dbReference type="PROSITE" id="PS50089"/>
    </source>
</evidence>
<evidence type="ECO:0000313" key="5">
    <source>
        <dbReference type="EMBL" id="RIA80232.1"/>
    </source>
</evidence>
<evidence type="ECO:0000256" key="1">
    <source>
        <dbReference type="PROSITE-ProRule" id="PRU00175"/>
    </source>
</evidence>
<keyword evidence="1" id="KW-0862">Zinc</keyword>
<dbReference type="InterPro" id="IPR001841">
    <property type="entry name" value="Znf_RING"/>
</dbReference>
<dbReference type="OrthoDB" id="2432530at2759"/>
<feature type="transmembrane region" description="Helical" evidence="3">
    <location>
        <begin position="187"/>
        <end position="205"/>
    </location>
</feature>
<accession>A0A397S412</accession>
<keyword evidence="3" id="KW-1133">Transmembrane helix</keyword>
<evidence type="ECO:0000256" key="2">
    <source>
        <dbReference type="SAM" id="MobiDB-lite"/>
    </source>
</evidence>
<dbReference type="SUPFAM" id="SSF57850">
    <property type="entry name" value="RING/U-box"/>
    <property type="match status" value="1"/>
</dbReference>
<feature type="region of interest" description="Disordered" evidence="2">
    <location>
        <begin position="30"/>
        <end position="62"/>
    </location>
</feature>
<sequence>MWKRDLFTCIEPVIRRIYPSFLWTHLSPEVSRKEKGSQDKPSTTDENTTSMPIDSENATPDENANVTVMKELGLLGGEEQATSPIEIDSSTTLDISENVDNSQIQRPICEKCFEEISIEFSKDTAFLSCKHAVHYDCIDNPRKKCPTCPSSEEVPIPTAGGSLEEANEIFCNSPIMPNLKTKTHQEVLFPAILILMIIFFGTGLMDDLEIIRRGKECKEKKEEPFRHTAVSLRVIGCGKLGIPCATNILHTLRLEYETIGDESFDCAIKKIGGCLNDVKPESIKPNDKVCLYSLRIDETLFGRIKKDDWNKQIGNTNNIVIVERSNTRTTKTMCFNEELRDAIDDLCDILSKWNDRLLSKYNEDPKVPRFNNIKDLLESTDNTVWEKIEKTAKKLGGLTDKEISAMGLFKIARNRGVHKGATLPRKIALERLDIASTTMSPICKQGLKKCIEVINYK</sequence>
<evidence type="ECO:0000256" key="3">
    <source>
        <dbReference type="SAM" id="Phobius"/>
    </source>
</evidence>
<organism evidence="5 6">
    <name type="scientific">Glomus cerebriforme</name>
    <dbReference type="NCBI Taxonomy" id="658196"/>
    <lineage>
        <taxon>Eukaryota</taxon>
        <taxon>Fungi</taxon>
        <taxon>Fungi incertae sedis</taxon>
        <taxon>Mucoromycota</taxon>
        <taxon>Glomeromycotina</taxon>
        <taxon>Glomeromycetes</taxon>
        <taxon>Glomerales</taxon>
        <taxon>Glomeraceae</taxon>
        <taxon>Glomus</taxon>
    </lineage>
</organism>
<keyword evidence="1" id="KW-0479">Metal-binding</keyword>
<reference evidence="5 6" key="1">
    <citation type="submission" date="2018-06" db="EMBL/GenBank/DDBJ databases">
        <title>Comparative genomics reveals the genomic features of Rhizophagus irregularis, R. cerebriforme, R. diaphanum and Gigaspora rosea, and their symbiotic lifestyle signature.</title>
        <authorList>
            <person name="Morin E."/>
            <person name="San Clemente H."/>
            <person name="Chen E.C.H."/>
            <person name="De La Providencia I."/>
            <person name="Hainaut M."/>
            <person name="Kuo A."/>
            <person name="Kohler A."/>
            <person name="Murat C."/>
            <person name="Tang N."/>
            <person name="Roy S."/>
            <person name="Loubradou J."/>
            <person name="Henrissat B."/>
            <person name="Grigoriev I.V."/>
            <person name="Corradi N."/>
            <person name="Roux C."/>
            <person name="Martin F.M."/>
        </authorList>
    </citation>
    <scope>NUCLEOTIDE SEQUENCE [LARGE SCALE GENOMIC DNA]</scope>
    <source>
        <strain evidence="5 6">DAOM 227022</strain>
    </source>
</reference>
<feature type="domain" description="RING-type" evidence="4">
    <location>
        <begin position="109"/>
        <end position="148"/>
    </location>
</feature>
<keyword evidence="6" id="KW-1185">Reference proteome</keyword>
<dbReference type="SMART" id="SM00184">
    <property type="entry name" value="RING"/>
    <property type="match status" value="1"/>
</dbReference>
<protein>
    <recommendedName>
        <fullName evidence="4">RING-type domain-containing protein</fullName>
    </recommendedName>
</protein>
<dbReference type="InterPro" id="IPR013083">
    <property type="entry name" value="Znf_RING/FYVE/PHD"/>
</dbReference>
<name>A0A397S412_9GLOM</name>
<dbReference type="Proteomes" id="UP000265703">
    <property type="component" value="Unassembled WGS sequence"/>
</dbReference>
<dbReference type="GO" id="GO:0008270">
    <property type="term" value="F:zinc ion binding"/>
    <property type="evidence" value="ECO:0007669"/>
    <property type="project" value="UniProtKB-KW"/>
</dbReference>
<dbReference type="PROSITE" id="PS50089">
    <property type="entry name" value="ZF_RING_2"/>
    <property type="match status" value="1"/>
</dbReference>
<evidence type="ECO:0000313" key="6">
    <source>
        <dbReference type="Proteomes" id="UP000265703"/>
    </source>
</evidence>
<keyword evidence="1" id="KW-0863">Zinc-finger</keyword>
<gene>
    <name evidence="5" type="ORF">C1645_839082</name>
</gene>
<dbReference type="CDD" id="cd16448">
    <property type="entry name" value="RING-H2"/>
    <property type="match status" value="1"/>
</dbReference>
<comment type="caution">
    <text evidence="5">The sequence shown here is derived from an EMBL/GenBank/DDBJ whole genome shotgun (WGS) entry which is preliminary data.</text>
</comment>
<dbReference type="EMBL" id="QKYT01001016">
    <property type="protein sequence ID" value="RIA80232.1"/>
    <property type="molecule type" value="Genomic_DNA"/>
</dbReference>
<keyword evidence="3" id="KW-0472">Membrane</keyword>
<dbReference type="AlphaFoldDB" id="A0A397S412"/>
<dbReference type="Gene3D" id="3.30.40.10">
    <property type="entry name" value="Zinc/RING finger domain, C3HC4 (zinc finger)"/>
    <property type="match status" value="1"/>
</dbReference>
<feature type="compositionally biased region" description="Polar residues" evidence="2">
    <location>
        <begin position="39"/>
        <end position="62"/>
    </location>
</feature>